<dbReference type="Proteomes" id="UP000215914">
    <property type="component" value="Unassembled WGS sequence"/>
</dbReference>
<reference evidence="2" key="2">
    <citation type="submission" date="2020-06" db="EMBL/GenBank/DDBJ databases">
        <title>Helianthus annuus Genome sequencing and assembly Release 2.</title>
        <authorList>
            <person name="Gouzy J."/>
            <person name="Langlade N."/>
            <person name="Munos S."/>
        </authorList>
    </citation>
    <scope>NUCLEOTIDE SEQUENCE</scope>
    <source>
        <tissue evidence="2">Leaves</tissue>
    </source>
</reference>
<sequence length="44" mass="4764">MHPFSFSSKIPSPNPSGAKHLARPPTLSDVLHSSLQQAKTHQNS</sequence>
<evidence type="ECO:0000256" key="1">
    <source>
        <dbReference type="SAM" id="MobiDB-lite"/>
    </source>
</evidence>
<keyword evidence="3" id="KW-1185">Reference proteome</keyword>
<accession>A0A9K3NDP1</accession>
<proteinExistence type="predicted"/>
<dbReference type="AlphaFoldDB" id="A0A9K3NDP1"/>
<name>A0A9K3NDP1_HELAN</name>
<protein>
    <submittedName>
        <fullName evidence="2">Uncharacterized protein</fullName>
    </submittedName>
</protein>
<feature type="compositionally biased region" description="Polar residues" evidence="1">
    <location>
        <begin position="31"/>
        <end position="44"/>
    </location>
</feature>
<evidence type="ECO:0000313" key="2">
    <source>
        <dbReference type="EMBL" id="KAF5796717.1"/>
    </source>
</evidence>
<feature type="region of interest" description="Disordered" evidence="1">
    <location>
        <begin position="1"/>
        <end position="44"/>
    </location>
</feature>
<evidence type="ECO:0000313" key="3">
    <source>
        <dbReference type="Proteomes" id="UP000215914"/>
    </source>
</evidence>
<reference evidence="2" key="1">
    <citation type="journal article" date="2017" name="Nature">
        <title>The sunflower genome provides insights into oil metabolism, flowering and Asterid evolution.</title>
        <authorList>
            <person name="Badouin H."/>
            <person name="Gouzy J."/>
            <person name="Grassa C.J."/>
            <person name="Murat F."/>
            <person name="Staton S.E."/>
            <person name="Cottret L."/>
            <person name="Lelandais-Briere C."/>
            <person name="Owens G.L."/>
            <person name="Carrere S."/>
            <person name="Mayjonade B."/>
            <person name="Legrand L."/>
            <person name="Gill N."/>
            <person name="Kane N.C."/>
            <person name="Bowers J.E."/>
            <person name="Hubner S."/>
            <person name="Bellec A."/>
            <person name="Berard A."/>
            <person name="Berges H."/>
            <person name="Blanchet N."/>
            <person name="Boniface M.C."/>
            <person name="Brunel D."/>
            <person name="Catrice O."/>
            <person name="Chaidir N."/>
            <person name="Claudel C."/>
            <person name="Donnadieu C."/>
            <person name="Faraut T."/>
            <person name="Fievet G."/>
            <person name="Helmstetter N."/>
            <person name="King M."/>
            <person name="Knapp S.J."/>
            <person name="Lai Z."/>
            <person name="Le Paslier M.C."/>
            <person name="Lippi Y."/>
            <person name="Lorenzon L."/>
            <person name="Mandel J.R."/>
            <person name="Marage G."/>
            <person name="Marchand G."/>
            <person name="Marquand E."/>
            <person name="Bret-Mestries E."/>
            <person name="Morien E."/>
            <person name="Nambeesan S."/>
            <person name="Nguyen T."/>
            <person name="Pegot-Espagnet P."/>
            <person name="Pouilly N."/>
            <person name="Raftis F."/>
            <person name="Sallet E."/>
            <person name="Schiex T."/>
            <person name="Thomas J."/>
            <person name="Vandecasteele C."/>
            <person name="Vares D."/>
            <person name="Vear F."/>
            <person name="Vautrin S."/>
            <person name="Crespi M."/>
            <person name="Mangin B."/>
            <person name="Burke J.M."/>
            <person name="Salse J."/>
            <person name="Munos S."/>
            <person name="Vincourt P."/>
            <person name="Rieseberg L.H."/>
            <person name="Langlade N.B."/>
        </authorList>
    </citation>
    <scope>NUCLEOTIDE SEQUENCE</scope>
    <source>
        <tissue evidence="2">Leaves</tissue>
    </source>
</reference>
<feature type="compositionally biased region" description="Polar residues" evidence="1">
    <location>
        <begin position="1"/>
        <end position="11"/>
    </location>
</feature>
<dbReference type="Gramene" id="mRNA:HanXRQr2_Chr08g0355071">
    <property type="protein sequence ID" value="mRNA:HanXRQr2_Chr08g0355071"/>
    <property type="gene ID" value="HanXRQr2_Chr08g0355071"/>
</dbReference>
<dbReference type="EMBL" id="MNCJ02000323">
    <property type="protein sequence ID" value="KAF5796717.1"/>
    <property type="molecule type" value="Genomic_DNA"/>
</dbReference>
<comment type="caution">
    <text evidence="2">The sequence shown here is derived from an EMBL/GenBank/DDBJ whole genome shotgun (WGS) entry which is preliminary data.</text>
</comment>
<organism evidence="2 3">
    <name type="scientific">Helianthus annuus</name>
    <name type="common">Common sunflower</name>
    <dbReference type="NCBI Taxonomy" id="4232"/>
    <lineage>
        <taxon>Eukaryota</taxon>
        <taxon>Viridiplantae</taxon>
        <taxon>Streptophyta</taxon>
        <taxon>Embryophyta</taxon>
        <taxon>Tracheophyta</taxon>
        <taxon>Spermatophyta</taxon>
        <taxon>Magnoliopsida</taxon>
        <taxon>eudicotyledons</taxon>
        <taxon>Gunneridae</taxon>
        <taxon>Pentapetalae</taxon>
        <taxon>asterids</taxon>
        <taxon>campanulids</taxon>
        <taxon>Asterales</taxon>
        <taxon>Asteraceae</taxon>
        <taxon>Asteroideae</taxon>
        <taxon>Heliantheae alliance</taxon>
        <taxon>Heliantheae</taxon>
        <taxon>Helianthus</taxon>
    </lineage>
</organism>
<gene>
    <name evidence="2" type="ORF">HanXRQr2_Chr08g0355071</name>
</gene>